<evidence type="ECO:0000313" key="1">
    <source>
        <dbReference type="EMBL" id="MBJ3783090.1"/>
    </source>
</evidence>
<reference evidence="1" key="1">
    <citation type="submission" date="2020-12" db="EMBL/GenBank/DDBJ databases">
        <title>Devosia sp. MSA67 isolated from Mo River.</title>
        <authorList>
            <person name="Ma F."/>
            <person name="Zi Z."/>
        </authorList>
    </citation>
    <scope>NUCLEOTIDE SEQUENCE</scope>
    <source>
        <strain evidence="1">MSA67</strain>
    </source>
</reference>
<dbReference type="RefSeq" id="WP_198874348.1">
    <property type="nucleotide sequence ID" value="NZ_JAEKMH010000001.1"/>
</dbReference>
<proteinExistence type="predicted"/>
<dbReference type="Proteomes" id="UP000602124">
    <property type="component" value="Unassembled WGS sequence"/>
</dbReference>
<sequence>MPSYERFRKGMRTPWDAVIVTVRQGSGRTVADVGAVDYIADFPEPVPSALQRAEEVKRQLKLKRVVVLLEEDVIWRDDWGLLSDTCDDA</sequence>
<keyword evidence="2" id="KW-1185">Reference proteome</keyword>
<comment type="caution">
    <text evidence="1">The sequence shown here is derived from an EMBL/GenBank/DDBJ whole genome shotgun (WGS) entry which is preliminary data.</text>
</comment>
<dbReference type="AlphaFoldDB" id="A0A934MJI0"/>
<organism evidence="1 2">
    <name type="scientific">Devosia sediminis</name>
    <dbReference type="NCBI Taxonomy" id="2798801"/>
    <lineage>
        <taxon>Bacteria</taxon>
        <taxon>Pseudomonadati</taxon>
        <taxon>Pseudomonadota</taxon>
        <taxon>Alphaproteobacteria</taxon>
        <taxon>Hyphomicrobiales</taxon>
        <taxon>Devosiaceae</taxon>
        <taxon>Devosia</taxon>
    </lineage>
</organism>
<name>A0A934MJI0_9HYPH</name>
<dbReference type="EMBL" id="JAEKMH010000001">
    <property type="protein sequence ID" value="MBJ3783090.1"/>
    <property type="molecule type" value="Genomic_DNA"/>
</dbReference>
<protein>
    <submittedName>
        <fullName evidence="1">Uncharacterized protein</fullName>
    </submittedName>
</protein>
<gene>
    <name evidence="1" type="ORF">JEQ47_00035</name>
</gene>
<evidence type="ECO:0000313" key="2">
    <source>
        <dbReference type="Proteomes" id="UP000602124"/>
    </source>
</evidence>
<accession>A0A934MJI0</accession>